<dbReference type="InterPro" id="IPR001387">
    <property type="entry name" value="Cro/C1-type_HTH"/>
</dbReference>
<organism evidence="3 4">
    <name type="scientific">Youngiibacter multivorans</name>
    <dbReference type="NCBI Taxonomy" id="937251"/>
    <lineage>
        <taxon>Bacteria</taxon>
        <taxon>Bacillati</taxon>
        <taxon>Bacillota</taxon>
        <taxon>Clostridia</taxon>
        <taxon>Eubacteriales</taxon>
        <taxon>Clostridiaceae</taxon>
        <taxon>Youngiibacter</taxon>
    </lineage>
</organism>
<dbReference type="RefSeq" id="WP_209460814.1">
    <property type="nucleotide sequence ID" value="NZ_JAGGKC010000035.1"/>
</dbReference>
<dbReference type="Pfam" id="PF01381">
    <property type="entry name" value="HTH_3"/>
    <property type="match status" value="1"/>
</dbReference>
<dbReference type="InterPro" id="IPR014710">
    <property type="entry name" value="RmlC-like_jellyroll"/>
</dbReference>
<sequence>MNIGDQLKQTRERKGLSLREVGEKAGLSASFIGQVERDETSPSMRSIKSITDALGVKLADLLNSVESQQEDSSHVVALDNRRKVENLFPGLEMYYLTPKGKKDFMVAMLYAKPGSSSGDDFSIHDGEEFGYIISGMLWFWMDGNEYNLREGDSISLNSSIPHRWENRSSSPCTSLWVTTPPAY</sequence>
<dbReference type="SUPFAM" id="SSF47413">
    <property type="entry name" value="lambda repressor-like DNA-binding domains"/>
    <property type="match status" value="1"/>
</dbReference>
<gene>
    <name evidence="3" type="ORF">J2Z34_003167</name>
</gene>
<dbReference type="PROSITE" id="PS50943">
    <property type="entry name" value="HTH_CROC1"/>
    <property type="match status" value="1"/>
</dbReference>
<evidence type="ECO:0000256" key="1">
    <source>
        <dbReference type="ARBA" id="ARBA00023125"/>
    </source>
</evidence>
<dbReference type="SUPFAM" id="SSF51182">
    <property type="entry name" value="RmlC-like cupins"/>
    <property type="match status" value="1"/>
</dbReference>
<dbReference type="PANTHER" id="PTHR46797:SF2">
    <property type="entry name" value="TRANSCRIPTIONAL REGULATOR"/>
    <property type="match status" value="1"/>
</dbReference>
<evidence type="ECO:0000259" key="2">
    <source>
        <dbReference type="PROSITE" id="PS50943"/>
    </source>
</evidence>
<dbReference type="Gene3D" id="2.60.120.10">
    <property type="entry name" value="Jelly Rolls"/>
    <property type="match status" value="1"/>
</dbReference>
<name>A0ABS4G7W3_9CLOT</name>
<protein>
    <submittedName>
        <fullName evidence="3">Transcriptional regulator with XRE-family HTH domain</fullName>
    </submittedName>
</protein>
<feature type="domain" description="HTH cro/C1-type" evidence="2">
    <location>
        <begin position="7"/>
        <end position="61"/>
    </location>
</feature>
<dbReference type="CDD" id="cd00093">
    <property type="entry name" value="HTH_XRE"/>
    <property type="match status" value="1"/>
</dbReference>
<keyword evidence="1" id="KW-0238">DNA-binding</keyword>
<dbReference type="Proteomes" id="UP001519271">
    <property type="component" value="Unassembled WGS sequence"/>
</dbReference>
<dbReference type="InterPro" id="IPR010982">
    <property type="entry name" value="Lambda_DNA-bd_dom_sf"/>
</dbReference>
<evidence type="ECO:0000313" key="3">
    <source>
        <dbReference type="EMBL" id="MBP1920652.1"/>
    </source>
</evidence>
<comment type="caution">
    <text evidence="3">The sequence shown here is derived from an EMBL/GenBank/DDBJ whole genome shotgun (WGS) entry which is preliminary data.</text>
</comment>
<dbReference type="Pfam" id="PF07883">
    <property type="entry name" value="Cupin_2"/>
    <property type="match status" value="1"/>
</dbReference>
<dbReference type="InterPro" id="IPR011051">
    <property type="entry name" value="RmlC_Cupin_sf"/>
</dbReference>
<dbReference type="PANTHER" id="PTHR46797">
    <property type="entry name" value="HTH-TYPE TRANSCRIPTIONAL REGULATOR"/>
    <property type="match status" value="1"/>
</dbReference>
<reference evidence="3 4" key="1">
    <citation type="submission" date="2021-03" db="EMBL/GenBank/DDBJ databases">
        <title>Genomic Encyclopedia of Type Strains, Phase IV (KMG-IV): sequencing the most valuable type-strain genomes for metagenomic binning, comparative biology and taxonomic classification.</title>
        <authorList>
            <person name="Goeker M."/>
        </authorList>
    </citation>
    <scope>NUCLEOTIDE SEQUENCE [LARGE SCALE GENOMIC DNA]</scope>
    <source>
        <strain evidence="3 4">DSM 6139</strain>
    </source>
</reference>
<proteinExistence type="predicted"/>
<keyword evidence="4" id="KW-1185">Reference proteome</keyword>
<dbReference type="InterPro" id="IPR013096">
    <property type="entry name" value="Cupin_2"/>
</dbReference>
<dbReference type="InterPro" id="IPR050807">
    <property type="entry name" value="TransReg_Diox_bact_type"/>
</dbReference>
<dbReference type="Gene3D" id="1.10.260.40">
    <property type="entry name" value="lambda repressor-like DNA-binding domains"/>
    <property type="match status" value="1"/>
</dbReference>
<evidence type="ECO:0000313" key="4">
    <source>
        <dbReference type="Proteomes" id="UP001519271"/>
    </source>
</evidence>
<accession>A0ABS4G7W3</accession>
<dbReference type="CDD" id="cd02209">
    <property type="entry name" value="cupin_XRE_C"/>
    <property type="match status" value="1"/>
</dbReference>
<dbReference type="SMART" id="SM00530">
    <property type="entry name" value="HTH_XRE"/>
    <property type="match status" value="1"/>
</dbReference>
<dbReference type="EMBL" id="JAGGKC010000035">
    <property type="protein sequence ID" value="MBP1920652.1"/>
    <property type="molecule type" value="Genomic_DNA"/>
</dbReference>